<feature type="compositionally biased region" description="Acidic residues" evidence="1">
    <location>
        <begin position="365"/>
        <end position="403"/>
    </location>
</feature>
<protein>
    <submittedName>
        <fullName evidence="2">Uncharacterized protein</fullName>
    </submittedName>
</protein>
<dbReference type="EMBL" id="PPTA01000012">
    <property type="protein sequence ID" value="TFB00152.1"/>
    <property type="molecule type" value="Genomic_DNA"/>
</dbReference>
<feature type="compositionally biased region" description="Low complexity" evidence="1">
    <location>
        <begin position="235"/>
        <end position="256"/>
    </location>
</feature>
<comment type="caution">
    <text evidence="2">The sequence shown here is derived from an EMBL/GenBank/DDBJ whole genome shotgun (WGS) entry which is preliminary data.</text>
</comment>
<feature type="compositionally biased region" description="Basic residues" evidence="1">
    <location>
        <begin position="23"/>
        <end position="36"/>
    </location>
</feature>
<dbReference type="RefSeq" id="XP_073556353.1">
    <property type="nucleotide sequence ID" value="XM_073705367.1"/>
</dbReference>
<keyword evidence="3" id="KW-1185">Reference proteome</keyword>
<evidence type="ECO:0000313" key="3">
    <source>
        <dbReference type="Proteomes" id="UP001642720"/>
    </source>
</evidence>
<gene>
    <name evidence="2" type="ORF">CCMA1212_008226</name>
</gene>
<feature type="region of interest" description="Disordered" evidence="1">
    <location>
        <begin position="1"/>
        <end position="45"/>
    </location>
</feature>
<evidence type="ECO:0000256" key="1">
    <source>
        <dbReference type="SAM" id="MobiDB-lite"/>
    </source>
</evidence>
<sequence>MASNKRTVIEVSSGSDDDNPLVNRRRKIRRRSQPQHHKTDPDPAEVRDKVADFLKFLDGAIPRTLVASDVADYIQRESNTRLAIAGQQGVPLEKIFIGRDCLPAWPDMQWDPEQESLHCAIQNRLLDLDVANALGDTLRSLLTDKGNRKLQEARKLGLRLEDITVGGGLLATWNRPALERRNGYSLENPLNEQAQRQELMDEDMGQSSIESSIPHSLIFSRAATPDFDTSSIAYDSSSGDDSCSVFSGSSSEYGESSSDEEEESDDEICMNNAVHPQPEYLESDDEAPHILHDVEVVGCREGHPDIDLEVYVVEDDSDVDDLPELELAIDGDAFAYYFGDDGAVEVEIPGMDLRCSLDVPPDLSFDADDADMEDHEEEDDDGDVNSLFNEDEDMGGQEDDAQLDDGTTSQLNGYEASLVPMARDEEEQTSGIQITEDGFIW</sequence>
<proteinExistence type="predicted"/>
<dbReference type="Proteomes" id="UP001642720">
    <property type="component" value="Unassembled WGS sequence"/>
</dbReference>
<feature type="region of interest" description="Disordered" evidence="1">
    <location>
        <begin position="233"/>
        <end position="266"/>
    </location>
</feature>
<dbReference type="GeneID" id="300579817"/>
<evidence type="ECO:0000313" key="2">
    <source>
        <dbReference type="EMBL" id="TFB00152.1"/>
    </source>
</evidence>
<feature type="region of interest" description="Disordered" evidence="1">
    <location>
        <begin position="362"/>
        <end position="441"/>
    </location>
</feature>
<name>A0ABY2GXY0_9HYPO</name>
<accession>A0ABY2GXY0</accession>
<feature type="compositionally biased region" description="Polar residues" evidence="1">
    <location>
        <begin position="1"/>
        <end position="14"/>
    </location>
</feature>
<organism evidence="2 3">
    <name type="scientific">Trichoderma ghanense</name>
    <dbReference type="NCBI Taxonomy" id="65468"/>
    <lineage>
        <taxon>Eukaryota</taxon>
        <taxon>Fungi</taxon>
        <taxon>Dikarya</taxon>
        <taxon>Ascomycota</taxon>
        <taxon>Pezizomycotina</taxon>
        <taxon>Sordariomycetes</taxon>
        <taxon>Hypocreomycetidae</taxon>
        <taxon>Hypocreales</taxon>
        <taxon>Hypocreaceae</taxon>
        <taxon>Trichoderma</taxon>
    </lineage>
</organism>
<feature type="compositionally biased region" description="Acidic residues" evidence="1">
    <location>
        <begin position="257"/>
        <end position="266"/>
    </location>
</feature>
<reference evidence="2 3" key="1">
    <citation type="submission" date="2018-01" db="EMBL/GenBank/DDBJ databases">
        <title>Genome characterization of the sugarcane-associated fungus Trichoderma ghanense CCMA-1212 and their application in lignocelulose bioconversion.</title>
        <authorList>
            <person name="Steindorff A.S."/>
            <person name="Mendes T.D."/>
            <person name="Vilela E.S.D."/>
            <person name="Rodrigues D.S."/>
            <person name="Formighieri E.F."/>
            <person name="Melo I.S."/>
            <person name="Favaro L.C.L."/>
        </authorList>
    </citation>
    <scope>NUCLEOTIDE SEQUENCE [LARGE SCALE GENOMIC DNA]</scope>
    <source>
        <strain evidence="2 3">CCMA-1212</strain>
    </source>
</reference>